<dbReference type="GO" id="GO:0061630">
    <property type="term" value="F:ubiquitin protein ligase activity"/>
    <property type="evidence" value="ECO:0007669"/>
    <property type="project" value="TreeGrafter"/>
</dbReference>
<dbReference type="InterPro" id="IPR049730">
    <property type="entry name" value="SNF2/RAD54-like_C"/>
</dbReference>
<evidence type="ECO:0000256" key="1">
    <source>
        <dbReference type="ARBA" id="ARBA00022723"/>
    </source>
</evidence>
<dbReference type="Pfam" id="PF26021">
    <property type="entry name" value="Ferritin_C144_05"/>
    <property type="match status" value="1"/>
</dbReference>
<dbReference type="PROSITE" id="PS50089">
    <property type="entry name" value="ZF_RING_2"/>
    <property type="match status" value="1"/>
</dbReference>
<dbReference type="SUPFAM" id="SSF52540">
    <property type="entry name" value="P-loop containing nucleoside triphosphate hydrolases"/>
    <property type="match status" value="2"/>
</dbReference>
<feature type="domain" description="RING-type" evidence="9">
    <location>
        <begin position="1151"/>
        <end position="1189"/>
    </location>
</feature>
<evidence type="ECO:0000313" key="11">
    <source>
        <dbReference type="EMBL" id="KAF2031773.1"/>
    </source>
</evidence>
<dbReference type="GO" id="GO:0006974">
    <property type="term" value="P:DNA damage response"/>
    <property type="evidence" value="ECO:0007669"/>
    <property type="project" value="TreeGrafter"/>
</dbReference>
<evidence type="ECO:0000256" key="8">
    <source>
        <dbReference type="SAM" id="MobiDB-lite"/>
    </source>
</evidence>
<dbReference type="InterPro" id="IPR013083">
    <property type="entry name" value="Znf_RING/FYVE/PHD"/>
</dbReference>
<comment type="caution">
    <text evidence="11">The sequence shown here is derived from an EMBL/GenBank/DDBJ whole genome shotgun (WGS) entry which is preliminary data.</text>
</comment>
<dbReference type="Pfam" id="PF13923">
    <property type="entry name" value="zf-C3HC4_2"/>
    <property type="match status" value="1"/>
</dbReference>
<dbReference type="OrthoDB" id="5330228at2759"/>
<keyword evidence="1" id="KW-0479">Metal-binding</keyword>
<dbReference type="Gene3D" id="3.30.40.10">
    <property type="entry name" value="Zinc/RING finger domain, C3HC4 (zinc finger)"/>
    <property type="match status" value="1"/>
</dbReference>
<dbReference type="InterPro" id="IPR014001">
    <property type="entry name" value="Helicase_ATP-bd"/>
</dbReference>
<dbReference type="PROSITE" id="PS00518">
    <property type="entry name" value="ZF_RING_1"/>
    <property type="match status" value="1"/>
</dbReference>
<dbReference type="InterPro" id="IPR027417">
    <property type="entry name" value="P-loop_NTPase"/>
</dbReference>
<dbReference type="SMART" id="SM00184">
    <property type="entry name" value="RING"/>
    <property type="match status" value="1"/>
</dbReference>
<dbReference type="InterPro" id="IPR052583">
    <property type="entry name" value="ATP-helicase/E3_Ub-Ligase"/>
</dbReference>
<dbReference type="Proteomes" id="UP000799777">
    <property type="component" value="Unassembled WGS sequence"/>
</dbReference>
<dbReference type="SMART" id="SM00487">
    <property type="entry name" value="DEXDc"/>
    <property type="match status" value="1"/>
</dbReference>
<dbReference type="GO" id="GO:0005634">
    <property type="term" value="C:nucleus"/>
    <property type="evidence" value="ECO:0007669"/>
    <property type="project" value="TreeGrafter"/>
</dbReference>
<reference evidence="11" key="1">
    <citation type="journal article" date="2020" name="Stud. Mycol.">
        <title>101 Dothideomycetes genomes: a test case for predicting lifestyles and emergence of pathogens.</title>
        <authorList>
            <person name="Haridas S."/>
            <person name="Albert R."/>
            <person name="Binder M."/>
            <person name="Bloem J."/>
            <person name="Labutti K."/>
            <person name="Salamov A."/>
            <person name="Andreopoulos B."/>
            <person name="Baker S."/>
            <person name="Barry K."/>
            <person name="Bills G."/>
            <person name="Bluhm B."/>
            <person name="Cannon C."/>
            <person name="Castanera R."/>
            <person name="Culley D."/>
            <person name="Daum C."/>
            <person name="Ezra D."/>
            <person name="Gonzalez J."/>
            <person name="Henrissat B."/>
            <person name="Kuo A."/>
            <person name="Liang C."/>
            <person name="Lipzen A."/>
            <person name="Lutzoni F."/>
            <person name="Magnuson J."/>
            <person name="Mondo S."/>
            <person name="Nolan M."/>
            <person name="Ohm R."/>
            <person name="Pangilinan J."/>
            <person name="Park H.-J."/>
            <person name="Ramirez L."/>
            <person name="Alfaro M."/>
            <person name="Sun H."/>
            <person name="Tritt A."/>
            <person name="Yoshinaga Y."/>
            <person name="Zwiers L.-H."/>
            <person name="Turgeon B."/>
            <person name="Goodwin S."/>
            <person name="Spatafora J."/>
            <person name="Crous P."/>
            <person name="Grigoriev I."/>
        </authorList>
    </citation>
    <scope>NUCLEOTIDE SEQUENCE</scope>
    <source>
        <strain evidence="11">CBS 110217</strain>
    </source>
</reference>
<evidence type="ECO:0000256" key="2">
    <source>
        <dbReference type="ARBA" id="ARBA00022741"/>
    </source>
</evidence>
<dbReference type="FunFam" id="3.40.50.10810:FF:000059">
    <property type="entry name" value="SNF2 family helicase/ATPase, putative"/>
    <property type="match status" value="1"/>
</dbReference>
<keyword evidence="3 7" id="KW-0863">Zinc-finger</keyword>
<evidence type="ECO:0000256" key="4">
    <source>
        <dbReference type="ARBA" id="ARBA00022801"/>
    </source>
</evidence>
<feature type="compositionally biased region" description="Basic and acidic residues" evidence="8">
    <location>
        <begin position="753"/>
        <end position="763"/>
    </location>
</feature>
<dbReference type="GO" id="GO:0005524">
    <property type="term" value="F:ATP binding"/>
    <property type="evidence" value="ECO:0007669"/>
    <property type="project" value="InterPro"/>
</dbReference>
<dbReference type="Pfam" id="PF00271">
    <property type="entry name" value="Helicase_C"/>
    <property type="match status" value="1"/>
</dbReference>
<dbReference type="InterPro" id="IPR001841">
    <property type="entry name" value="Znf_RING"/>
</dbReference>
<evidence type="ECO:0000256" key="6">
    <source>
        <dbReference type="ARBA" id="ARBA00022840"/>
    </source>
</evidence>
<dbReference type="GO" id="GO:0016787">
    <property type="term" value="F:hydrolase activity"/>
    <property type="evidence" value="ECO:0007669"/>
    <property type="project" value="UniProtKB-KW"/>
</dbReference>
<dbReference type="CDD" id="cd18070">
    <property type="entry name" value="DEXQc_SHPRH"/>
    <property type="match status" value="1"/>
</dbReference>
<feature type="domain" description="Helicase ATP-binding" evidence="10">
    <location>
        <begin position="341"/>
        <end position="545"/>
    </location>
</feature>
<dbReference type="InterPro" id="IPR001650">
    <property type="entry name" value="Helicase_C-like"/>
</dbReference>
<dbReference type="EMBL" id="ML978178">
    <property type="protein sequence ID" value="KAF2031773.1"/>
    <property type="molecule type" value="Genomic_DNA"/>
</dbReference>
<dbReference type="Pfam" id="PF00176">
    <property type="entry name" value="SNF2-rel_dom"/>
    <property type="match status" value="1"/>
</dbReference>
<feature type="compositionally biased region" description="Polar residues" evidence="8">
    <location>
        <begin position="1218"/>
        <end position="1231"/>
    </location>
</feature>
<sequence>MALFEGRADVFSASPPAAAAISRGACNVSLEAHDAASNLRAIHDLFAAPVAHDEGQQRAQKRRKLDTEKALPVHLDSSKDHSIVLAKVSLELNVPHEVEVDVPKTTSDCSEPLDISLESFYRAKTDTFRAIVYNVNTGRGTAMVATSSSDLLDSITPHMRTATTFATTQNGKRNRVIQRAAFIRCRLLPPSLERKTYKLDVEIRWTLNLSVVEAPSVGLKHMKEDLNLLSRYFPDATAQSGTPWALSDFYESVHVPPTDLQVSPRVKQALSDTALYPFQTRAVDWLLRREGVAFSPSGTLEPHTEDAPPASFRQTQDALGRKCYISQLRGMAVLDLDLAKGDTLQSLRGGILAEEMGLGKTVELMALMTHHKRILHPGKILDAYTGAYVRPSGATLIITPPAILDQWVSEVYTHAPELKVFHYKGFPPPSAPKKEHAAATVENLLQYDVVVTTYNVLSKEIHHATPPPDRSSRNARRHERRNSPLVEMSWWRVCLDEAQMIESGVSQAAKVARIIPRCNAWAVSGTPLRKDVQDLRGLLIFLRCDAFANNKAVWDRVDKASFKAIFSQIALRHTKDKIREELRLPPQKRIVLTVPFTTIEEQNYSDMIRQMCDACWLTPEGHPLEEGRDASHPEVIERMRDWLVRLRQTCLHAHVGRKNRRALGAKNGALRTVHEVLEVMIEQNDSNWKSDAREMILHQIKLGHVMAYAGNVDERAQSALPYYEEALKEAQSYVKMCRDDLSVERLKLDNKTEQRDATEHLQSESESDDEKDGENMGCIPIIRKALRSFLELEHACDFFIATTYHQIKENDQFTKPDSEEFHKLEKLETDWYQKAKIIRRELLREAKGRAQRQMDKVASRRPYFHISAINDLPDLGGIESRKILDTMDNISDFLNAQAKQIEDWRLKIVDVLLMRLVDDDDDQETTGEEYDDSLKAQDELYVYIMALRTLIADRNAATHGLQDTLVEHELKTAEKQALRKDIDEENESRGHAPELVIEVAKIRRGLQDTLKGGSLKGVVSGVRSLLTGLQWRADTGDQRAAAEAQVLQKHLSRVQVTMTQQVKIITDLEKEQEMFRATMNQRLEYYRQFQHISDTVAKYKDELDETFDEREFARYGLLHQRKKDSVAGLKTKHTYLTHLRAENQGDAQAECVICQDLISVGVLTTCGHKYCKDCINTWWRAHRTCPMCKQRLGSSDFKDISFKPSEMKAQEEVHEPASPSQASTPGSSNTSIYSDISDTTLKEIKNIDVDGSYGTKIDMIARHLLWIRANDPGAKSIIFSQFGDFLEVLREALRKWRIGVSGIVDKDGIQKFKTDVAIECFLLDAKSDSSGLNLVNATYVFLCEPLINPAIELQAIARVHRIGQQRATTVFMYLISNTVEEAIYEISVARRLAHISRSSAPGSRSGTATPAIQENTLDKANSAELQAAPLKALLRKKGNGEEVKEDDLWHCLFGKQRKAIKPALEREIVRHLRAEAAEGRVDATADGRF</sequence>
<evidence type="ECO:0000313" key="12">
    <source>
        <dbReference type="Proteomes" id="UP000799777"/>
    </source>
</evidence>
<keyword evidence="12" id="KW-1185">Reference proteome</keyword>
<keyword evidence="6" id="KW-0067">ATP-binding</keyword>
<dbReference type="GO" id="GO:0000209">
    <property type="term" value="P:protein polyubiquitination"/>
    <property type="evidence" value="ECO:0007669"/>
    <property type="project" value="TreeGrafter"/>
</dbReference>
<dbReference type="Gene3D" id="3.40.50.10810">
    <property type="entry name" value="Tandem AAA-ATPase domain"/>
    <property type="match status" value="1"/>
</dbReference>
<dbReference type="CDD" id="cd18793">
    <property type="entry name" value="SF2_C_SNF"/>
    <property type="match status" value="1"/>
</dbReference>
<evidence type="ECO:0000259" key="10">
    <source>
        <dbReference type="PROSITE" id="PS51192"/>
    </source>
</evidence>
<dbReference type="SUPFAM" id="SSF57850">
    <property type="entry name" value="RING/U-box"/>
    <property type="match status" value="1"/>
</dbReference>
<dbReference type="InterPro" id="IPR000330">
    <property type="entry name" value="SNF2_N"/>
</dbReference>
<keyword evidence="2" id="KW-0547">Nucleotide-binding</keyword>
<keyword evidence="5" id="KW-0862">Zinc</keyword>
<evidence type="ECO:0000256" key="7">
    <source>
        <dbReference type="PROSITE-ProRule" id="PRU00175"/>
    </source>
</evidence>
<gene>
    <name evidence="11" type="ORF">EK21DRAFT_62558</name>
</gene>
<dbReference type="InterPro" id="IPR038718">
    <property type="entry name" value="SNF2-like_sf"/>
</dbReference>
<dbReference type="InterPro" id="IPR017907">
    <property type="entry name" value="Znf_RING_CS"/>
</dbReference>
<feature type="region of interest" description="Disordered" evidence="8">
    <location>
        <begin position="753"/>
        <end position="774"/>
    </location>
</feature>
<accession>A0A9P4LN82</accession>
<protein>
    <submittedName>
        <fullName evidence="11">Uncharacterized protein</fullName>
    </submittedName>
</protein>
<dbReference type="PANTHER" id="PTHR45865">
    <property type="entry name" value="E3 UBIQUITIN-PROTEIN LIGASE SHPRH FAMILY MEMBER"/>
    <property type="match status" value="1"/>
</dbReference>
<evidence type="ECO:0000259" key="9">
    <source>
        <dbReference type="PROSITE" id="PS50089"/>
    </source>
</evidence>
<dbReference type="GO" id="GO:0008270">
    <property type="term" value="F:zinc ion binding"/>
    <property type="evidence" value="ECO:0007669"/>
    <property type="project" value="UniProtKB-KW"/>
</dbReference>
<evidence type="ECO:0000256" key="5">
    <source>
        <dbReference type="ARBA" id="ARBA00022833"/>
    </source>
</evidence>
<feature type="region of interest" description="Disordered" evidence="8">
    <location>
        <begin position="1208"/>
        <end position="1231"/>
    </location>
</feature>
<evidence type="ECO:0000256" key="3">
    <source>
        <dbReference type="ARBA" id="ARBA00022771"/>
    </source>
</evidence>
<organism evidence="11 12">
    <name type="scientific">Setomelanomma holmii</name>
    <dbReference type="NCBI Taxonomy" id="210430"/>
    <lineage>
        <taxon>Eukaryota</taxon>
        <taxon>Fungi</taxon>
        <taxon>Dikarya</taxon>
        <taxon>Ascomycota</taxon>
        <taxon>Pezizomycotina</taxon>
        <taxon>Dothideomycetes</taxon>
        <taxon>Pleosporomycetidae</taxon>
        <taxon>Pleosporales</taxon>
        <taxon>Pleosporineae</taxon>
        <taxon>Phaeosphaeriaceae</taxon>
        <taxon>Setomelanomma</taxon>
    </lineage>
</organism>
<dbReference type="PANTHER" id="PTHR45865:SF1">
    <property type="entry name" value="E3 UBIQUITIN-PROTEIN LIGASE SHPRH"/>
    <property type="match status" value="1"/>
</dbReference>
<name>A0A9P4LN82_9PLEO</name>
<keyword evidence="4" id="KW-0378">Hydrolase</keyword>
<dbReference type="PROSITE" id="PS51192">
    <property type="entry name" value="HELICASE_ATP_BIND_1"/>
    <property type="match status" value="1"/>
</dbReference>
<dbReference type="InterPro" id="IPR059033">
    <property type="entry name" value="C144_05_dom"/>
</dbReference>
<dbReference type="Gene3D" id="3.40.50.300">
    <property type="entry name" value="P-loop containing nucleotide triphosphate hydrolases"/>
    <property type="match status" value="1"/>
</dbReference>
<proteinExistence type="predicted"/>